<dbReference type="Pfam" id="PF00440">
    <property type="entry name" value="TetR_N"/>
    <property type="match status" value="1"/>
</dbReference>
<dbReference type="RefSeq" id="WP_100343930.1">
    <property type="nucleotide sequence ID" value="NZ_PGFB01000002.1"/>
</dbReference>
<feature type="DNA-binding region" description="H-T-H motif" evidence="2">
    <location>
        <begin position="39"/>
        <end position="58"/>
    </location>
</feature>
<accession>A0A2M9BZC5</accession>
<dbReference type="SUPFAM" id="SSF46689">
    <property type="entry name" value="Homeodomain-like"/>
    <property type="match status" value="1"/>
</dbReference>
<evidence type="ECO:0000313" key="5">
    <source>
        <dbReference type="Proteomes" id="UP000230161"/>
    </source>
</evidence>
<dbReference type="Gene3D" id="1.10.357.10">
    <property type="entry name" value="Tetracycline Repressor, domain 2"/>
    <property type="match status" value="1"/>
</dbReference>
<dbReference type="InterPro" id="IPR001647">
    <property type="entry name" value="HTH_TetR"/>
</dbReference>
<sequence length="219" mass="23819">MSDGAVRYPKRSAQAARTRATIIAAAGELFGELGYAGTTMKAIARRARVSVESVYLAGSKSALLATAMTVAFTGTESDRPLAEEPGYAAVFANEDVGEALDSYVDVVSVSIARSDPLWRTARAAADAEPEIRRLMDEALARRRSDLAMTGPWLVSRGVITPDLIESANATLSALVSHEVYEHLVDEFGWTLEQYVEWLRTVIRRVILDQPGDVVERSES</sequence>
<dbReference type="GO" id="GO:0003700">
    <property type="term" value="F:DNA-binding transcription factor activity"/>
    <property type="evidence" value="ECO:0007669"/>
    <property type="project" value="TreeGrafter"/>
</dbReference>
<dbReference type="PANTHER" id="PTHR30055">
    <property type="entry name" value="HTH-TYPE TRANSCRIPTIONAL REGULATOR RUTR"/>
    <property type="match status" value="1"/>
</dbReference>
<protein>
    <submittedName>
        <fullName evidence="4">Regulatory TetR family protein</fullName>
    </submittedName>
</protein>
<dbReference type="OrthoDB" id="3825402at2"/>
<gene>
    <name evidence="4" type="ORF">CLV54_1097</name>
</gene>
<dbReference type="EMBL" id="PGFB01000002">
    <property type="protein sequence ID" value="PJJ63432.1"/>
    <property type="molecule type" value="Genomic_DNA"/>
</dbReference>
<name>A0A2M9BZC5_9MICO</name>
<evidence type="ECO:0000259" key="3">
    <source>
        <dbReference type="PROSITE" id="PS50977"/>
    </source>
</evidence>
<dbReference type="PROSITE" id="PS50977">
    <property type="entry name" value="HTH_TETR_2"/>
    <property type="match status" value="1"/>
</dbReference>
<proteinExistence type="predicted"/>
<feature type="domain" description="HTH tetR-type" evidence="3">
    <location>
        <begin position="16"/>
        <end position="76"/>
    </location>
</feature>
<dbReference type="InterPro" id="IPR009057">
    <property type="entry name" value="Homeodomain-like_sf"/>
</dbReference>
<organism evidence="4 5">
    <name type="scientific">Compostimonas suwonensis</name>
    <dbReference type="NCBI Taxonomy" id="1048394"/>
    <lineage>
        <taxon>Bacteria</taxon>
        <taxon>Bacillati</taxon>
        <taxon>Actinomycetota</taxon>
        <taxon>Actinomycetes</taxon>
        <taxon>Micrococcales</taxon>
        <taxon>Microbacteriaceae</taxon>
        <taxon>Compostimonas</taxon>
    </lineage>
</organism>
<evidence type="ECO:0000256" key="2">
    <source>
        <dbReference type="PROSITE-ProRule" id="PRU00335"/>
    </source>
</evidence>
<keyword evidence="5" id="KW-1185">Reference proteome</keyword>
<dbReference type="PANTHER" id="PTHR30055:SF235">
    <property type="entry name" value="TRANSCRIPTIONAL REGULATORY PROTEIN"/>
    <property type="match status" value="1"/>
</dbReference>
<comment type="caution">
    <text evidence="4">The sequence shown here is derived from an EMBL/GenBank/DDBJ whole genome shotgun (WGS) entry which is preliminary data.</text>
</comment>
<evidence type="ECO:0000256" key="1">
    <source>
        <dbReference type="ARBA" id="ARBA00023125"/>
    </source>
</evidence>
<dbReference type="InterPro" id="IPR050109">
    <property type="entry name" value="HTH-type_TetR-like_transc_reg"/>
</dbReference>
<dbReference type="GO" id="GO:0000976">
    <property type="term" value="F:transcription cis-regulatory region binding"/>
    <property type="evidence" value="ECO:0007669"/>
    <property type="project" value="TreeGrafter"/>
</dbReference>
<keyword evidence="1 2" id="KW-0238">DNA-binding</keyword>
<dbReference type="Proteomes" id="UP000230161">
    <property type="component" value="Unassembled WGS sequence"/>
</dbReference>
<dbReference type="AlphaFoldDB" id="A0A2M9BZC5"/>
<evidence type="ECO:0000313" key="4">
    <source>
        <dbReference type="EMBL" id="PJJ63432.1"/>
    </source>
</evidence>
<reference evidence="4 5" key="1">
    <citation type="submission" date="2017-11" db="EMBL/GenBank/DDBJ databases">
        <title>Genomic Encyclopedia of Archaeal and Bacterial Type Strains, Phase II (KMG-II): From Individual Species to Whole Genera.</title>
        <authorList>
            <person name="Goeker M."/>
        </authorList>
    </citation>
    <scope>NUCLEOTIDE SEQUENCE [LARGE SCALE GENOMIC DNA]</scope>
    <source>
        <strain evidence="4 5">DSM 25625</strain>
    </source>
</reference>